<dbReference type="STRING" id="1415166.NONO_c75800"/>
<dbReference type="Proteomes" id="UP000019150">
    <property type="component" value="Chromosome"/>
</dbReference>
<keyword evidence="3" id="KW-1185">Reference proteome</keyword>
<protein>
    <recommendedName>
        <fullName evidence="4">Guanylate cyclase domain-containing protein</fullName>
    </recommendedName>
</protein>
<feature type="region of interest" description="Disordered" evidence="1">
    <location>
        <begin position="224"/>
        <end position="255"/>
    </location>
</feature>
<dbReference type="AlphaFoldDB" id="W5TSH9"/>
<accession>W5TSH9</accession>
<name>W5TSH9_9NOCA</name>
<evidence type="ECO:0000313" key="2">
    <source>
        <dbReference type="EMBL" id="AHH22335.1"/>
    </source>
</evidence>
<dbReference type="EMBL" id="CP006850">
    <property type="protein sequence ID" value="AHH22335.1"/>
    <property type="molecule type" value="Genomic_DNA"/>
</dbReference>
<reference evidence="2 3" key="1">
    <citation type="journal article" date="2014" name="Appl. Environ. Microbiol.">
        <title>Insights into the Microbial Degradation of Rubber and Gutta-Percha by Analysis of the Complete Genome of Nocardia nova SH22a.</title>
        <authorList>
            <person name="Luo Q."/>
            <person name="Hiessl S."/>
            <person name="Poehlein A."/>
            <person name="Daniel R."/>
            <person name="Steinbuchel A."/>
        </authorList>
    </citation>
    <scope>NUCLEOTIDE SEQUENCE [LARGE SCALE GENOMIC DNA]</scope>
    <source>
        <strain evidence="2">SH22a</strain>
    </source>
</reference>
<dbReference type="PATRIC" id="fig|1415166.3.peg.7779"/>
<sequence>MILWQAPSTVTGGRACTGYGLKGVESTMGGSFSRRLLVSVDAVGYGSGDDIRQRSMQTAIPAVLADAAKRAGLDRTRWVEQQAGDGELAILPDDQSDHEPEVVDDFVRELNTALARHNRELRDDARLRLRLAVHNGVAAPADFGYAGQGVVAVSRLVDAAPVKAALRAVPTANLALVLSERVFLDVVAQGHTAVPPAAFRAITVHNKEFRETAYLHLPGHDVHGIPTDALDSPRPAPAPARTDPPPAADSARQPHQATMTQNFYGSVDATESVVGIQWNA</sequence>
<evidence type="ECO:0008006" key="4">
    <source>
        <dbReference type="Google" id="ProtNLM"/>
    </source>
</evidence>
<evidence type="ECO:0000256" key="1">
    <source>
        <dbReference type="SAM" id="MobiDB-lite"/>
    </source>
</evidence>
<dbReference type="KEGG" id="nno:NONO_c75800"/>
<evidence type="ECO:0000313" key="3">
    <source>
        <dbReference type="Proteomes" id="UP000019150"/>
    </source>
</evidence>
<proteinExistence type="predicted"/>
<dbReference type="eggNOG" id="COG2114">
    <property type="taxonomic scope" value="Bacteria"/>
</dbReference>
<dbReference type="HOGENOM" id="CLU_085079_1_0_11"/>
<gene>
    <name evidence="2" type="ORF">NONO_c75800</name>
</gene>
<feature type="compositionally biased region" description="Pro residues" evidence="1">
    <location>
        <begin position="234"/>
        <end position="247"/>
    </location>
</feature>
<organism evidence="2 3">
    <name type="scientific">Nocardia nova SH22a</name>
    <dbReference type="NCBI Taxonomy" id="1415166"/>
    <lineage>
        <taxon>Bacteria</taxon>
        <taxon>Bacillati</taxon>
        <taxon>Actinomycetota</taxon>
        <taxon>Actinomycetes</taxon>
        <taxon>Mycobacteriales</taxon>
        <taxon>Nocardiaceae</taxon>
        <taxon>Nocardia</taxon>
    </lineage>
</organism>